<sequence length="139" mass="13825">MTPPAPGRTPAAPLQDDTGSGTVWVIALCLVIWFATLAAIVVTGVRVGHHRAASAADLAALAAARHAHQGHGPSCAAADSVAGANGARVAACALDGLVVDVHVEFPLPLFSTHATAHARAGPVISSTTPEVPSPPKGDP</sequence>
<dbReference type="RefSeq" id="WP_078763566.1">
    <property type="nucleotide sequence ID" value="NZ_FUWS01000013.1"/>
</dbReference>
<dbReference type="NCBIfam" id="TIGR03816">
    <property type="entry name" value="tadE_like_DECH"/>
    <property type="match status" value="1"/>
</dbReference>
<dbReference type="Proteomes" id="UP000190637">
    <property type="component" value="Unassembled WGS sequence"/>
</dbReference>
<evidence type="ECO:0000259" key="2">
    <source>
        <dbReference type="Pfam" id="PF13400"/>
    </source>
</evidence>
<evidence type="ECO:0000256" key="1">
    <source>
        <dbReference type="SAM" id="Phobius"/>
    </source>
</evidence>
<dbReference type="Pfam" id="PF13400">
    <property type="entry name" value="Tad"/>
    <property type="match status" value="1"/>
</dbReference>
<dbReference type="InterPro" id="IPR021202">
    <property type="entry name" value="Rv3654c-like"/>
</dbReference>
<feature type="transmembrane region" description="Helical" evidence="1">
    <location>
        <begin position="23"/>
        <end position="45"/>
    </location>
</feature>
<organism evidence="3 4">
    <name type="scientific">Marinactinospora thermotolerans DSM 45154</name>
    <dbReference type="NCBI Taxonomy" id="1122192"/>
    <lineage>
        <taxon>Bacteria</taxon>
        <taxon>Bacillati</taxon>
        <taxon>Actinomycetota</taxon>
        <taxon>Actinomycetes</taxon>
        <taxon>Streptosporangiales</taxon>
        <taxon>Nocardiopsidaceae</taxon>
        <taxon>Marinactinospora</taxon>
    </lineage>
</organism>
<proteinExistence type="predicted"/>
<keyword evidence="1" id="KW-0472">Membrane</keyword>
<gene>
    <name evidence="3" type="ORF">SAMN02745673_04322</name>
</gene>
<keyword evidence="1" id="KW-0812">Transmembrane</keyword>
<dbReference type="STRING" id="1122192.SAMN02745673_04322"/>
<dbReference type="EMBL" id="FUWS01000013">
    <property type="protein sequence ID" value="SKA34581.1"/>
    <property type="molecule type" value="Genomic_DNA"/>
</dbReference>
<evidence type="ECO:0000313" key="4">
    <source>
        <dbReference type="Proteomes" id="UP000190637"/>
    </source>
</evidence>
<feature type="domain" description="Putative Flp pilus-assembly TadG-like N-terminal" evidence="2">
    <location>
        <begin position="19"/>
        <end position="65"/>
    </location>
</feature>
<accession>A0A1T4T2U7</accession>
<dbReference type="InterPro" id="IPR028087">
    <property type="entry name" value="Tad_N"/>
</dbReference>
<protein>
    <submittedName>
        <fullName evidence="3">Helicase/secretion neighborhood TadE-like protein</fullName>
    </submittedName>
</protein>
<keyword evidence="3" id="KW-0067">ATP-binding</keyword>
<dbReference type="OrthoDB" id="3436853at2"/>
<keyword evidence="4" id="KW-1185">Reference proteome</keyword>
<dbReference type="GO" id="GO:0004386">
    <property type="term" value="F:helicase activity"/>
    <property type="evidence" value="ECO:0007669"/>
    <property type="project" value="UniProtKB-KW"/>
</dbReference>
<evidence type="ECO:0000313" key="3">
    <source>
        <dbReference type="EMBL" id="SKA34581.1"/>
    </source>
</evidence>
<reference evidence="3 4" key="1">
    <citation type="submission" date="2017-02" db="EMBL/GenBank/DDBJ databases">
        <authorList>
            <person name="Peterson S.W."/>
        </authorList>
    </citation>
    <scope>NUCLEOTIDE SEQUENCE [LARGE SCALE GENOMIC DNA]</scope>
    <source>
        <strain evidence="3 4">DSM 45154</strain>
    </source>
</reference>
<keyword evidence="1" id="KW-1133">Transmembrane helix</keyword>
<keyword evidence="3" id="KW-0378">Hydrolase</keyword>
<keyword evidence="3" id="KW-0547">Nucleotide-binding</keyword>
<keyword evidence="3" id="KW-0347">Helicase</keyword>
<name>A0A1T4T2U7_9ACTN</name>
<dbReference type="AlphaFoldDB" id="A0A1T4T2U7"/>